<dbReference type="SUPFAM" id="SSF56024">
    <property type="entry name" value="Phospholipase D/nuclease"/>
    <property type="match status" value="2"/>
</dbReference>
<dbReference type="GO" id="GO:0030572">
    <property type="term" value="F:phosphatidyltransferase activity"/>
    <property type="evidence" value="ECO:0007669"/>
    <property type="project" value="UniProtKB-ARBA"/>
</dbReference>
<name>A0AAV9Y368_9CRYT</name>
<evidence type="ECO:0000259" key="1">
    <source>
        <dbReference type="PROSITE" id="PS50035"/>
    </source>
</evidence>
<dbReference type="PANTHER" id="PTHR21248:SF22">
    <property type="entry name" value="PHOSPHOLIPASE D"/>
    <property type="match status" value="1"/>
</dbReference>
<protein>
    <submittedName>
        <fullName evidence="2">Phosphatidylserine phosphatidylglycerophosphate cardiolipin synthase</fullName>
    </submittedName>
</protein>
<dbReference type="CDD" id="cd09110">
    <property type="entry name" value="PLDc_CLS_1"/>
    <property type="match status" value="1"/>
</dbReference>
<dbReference type="Proteomes" id="UP001311799">
    <property type="component" value="Unassembled WGS sequence"/>
</dbReference>
<reference evidence="2 3" key="1">
    <citation type="submission" date="2023-10" db="EMBL/GenBank/DDBJ databases">
        <title>Comparative genomics analysis reveals potential genetic determinants of host preference in Cryptosporidium xiaoi.</title>
        <authorList>
            <person name="Xiao L."/>
            <person name="Li J."/>
        </authorList>
    </citation>
    <scope>NUCLEOTIDE SEQUENCE [LARGE SCALE GENOMIC DNA]</scope>
    <source>
        <strain evidence="2 3">52996</strain>
    </source>
</reference>
<feature type="domain" description="PLD phosphodiesterase" evidence="1">
    <location>
        <begin position="162"/>
        <end position="188"/>
    </location>
</feature>
<dbReference type="InterPro" id="IPR025202">
    <property type="entry name" value="PLD-like_dom"/>
</dbReference>
<evidence type="ECO:0000313" key="2">
    <source>
        <dbReference type="EMBL" id="KAK6589246.1"/>
    </source>
</evidence>
<sequence>MNANNKGSDDPQHNLVFKDWLRSQVKKKLFERETIFKYSKNSDEEEKWFKLLEKFSKFGNITSGNLIRIFDNSSDIYNEMLKSIDLAKERVWFETYIFEDCKIGKKFIDSLCRASNRGCEVILLLDSFGSYKFPKKWENILKENSVKLIWFNPISIFNIHTILFRNHRKILITDNKSYCGSINITDRINNLNNFEEANTCELLKVGGISRKKFLPILYDLLKLPVPTNLKRTCFYDVHAEIIGPATYDLGEVFLDSLRESKCSIFPRRLERPNEEKNGTILQVLSSNTRNNQRGIQNVLGIATSSSSISINLTTSYFFPPRFLYNAIQAAINNNVRVSLLLSGKSDILGDTSATKYLVKQFFQSNTHFFFTKNIHCHAKYISIDGIWSSLGSFNWDGLSFKRNLEVSVASFDPVVAKQLLRIQEKLTGCCNSTEEQTIMKWNEQSSIKKFYSKLAYYIIRYFNKRL</sequence>
<dbReference type="GO" id="GO:0032049">
    <property type="term" value="P:cardiolipin biosynthetic process"/>
    <property type="evidence" value="ECO:0007669"/>
    <property type="project" value="UniProtKB-ARBA"/>
</dbReference>
<comment type="caution">
    <text evidence="2">The sequence shown here is derived from an EMBL/GenBank/DDBJ whole genome shotgun (WGS) entry which is preliminary data.</text>
</comment>
<dbReference type="EMBL" id="JAWDEY010000013">
    <property type="protein sequence ID" value="KAK6589246.1"/>
    <property type="molecule type" value="Genomic_DNA"/>
</dbReference>
<organism evidence="2 3">
    <name type="scientific">Cryptosporidium xiaoi</name>
    <dbReference type="NCBI Taxonomy" id="659607"/>
    <lineage>
        <taxon>Eukaryota</taxon>
        <taxon>Sar</taxon>
        <taxon>Alveolata</taxon>
        <taxon>Apicomplexa</taxon>
        <taxon>Conoidasida</taxon>
        <taxon>Coccidia</taxon>
        <taxon>Eucoccidiorida</taxon>
        <taxon>Eimeriorina</taxon>
        <taxon>Cryptosporidiidae</taxon>
        <taxon>Cryptosporidium</taxon>
    </lineage>
</organism>
<dbReference type="InterPro" id="IPR001736">
    <property type="entry name" value="PLipase_D/transphosphatidylase"/>
</dbReference>
<gene>
    <name evidence="2" type="ORF">RS030_213384</name>
</gene>
<evidence type="ECO:0000313" key="3">
    <source>
        <dbReference type="Proteomes" id="UP001311799"/>
    </source>
</evidence>
<keyword evidence="3" id="KW-1185">Reference proteome</keyword>
<accession>A0AAV9Y368</accession>
<proteinExistence type="predicted"/>
<dbReference type="SMART" id="SM00155">
    <property type="entry name" value="PLDc"/>
    <property type="match status" value="2"/>
</dbReference>
<dbReference type="Pfam" id="PF13091">
    <property type="entry name" value="PLDc_2"/>
    <property type="match status" value="2"/>
</dbReference>
<dbReference type="Gene3D" id="3.30.870.10">
    <property type="entry name" value="Endonuclease Chain A"/>
    <property type="match status" value="2"/>
</dbReference>
<dbReference type="PANTHER" id="PTHR21248">
    <property type="entry name" value="CARDIOLIPIN SYNTHASE"/>
    <property type="match status" value="1"/>
</dbReference>
<dbReference type="AlphaFoldDB" id="A0AAV9Y368"/>
<dbReference type="PROSITE" id="PS50035">
    <property type="entry name" value="PLD"/>
    <property type="match status" value="1"/>
</dbReference>